<evidence type="ECO:0000256" key="7">
    <source>
        <dbReference type="ARBA" id="ARBA00022827"/>
    </source>
</evidence>
<evidence type="ECO:0000256" key="3">
    <source>
        <dbReference type="ARBA" id="ARBA00016337"/>
    </source>
</evidence>
<evidence type="ECO:0000256" key="1">
    <source>
        <dbReference type="ARBA" id="ARBA00001946"/>
    </source>
</evidence>
<evidence type="ECO:0000256" key="5">
    <source>
        <dbReference type="ARBA" id="ARBA00022679"/>
    </source>
</evidence>
<dbReference type="GO" id="GO:0016740">
    <property type="term" value="F:transferase activity"/>
    <property type="evidence" value="ECO:0007669"/>
    <property type="project" value="UniProtKB-KW"/>
</dbReference>
<comment type="cofactor">
    <cofactor evidence="1">
        <name>Mg(2+)</name>
        <dbReference type="ChEBI" id="CHEBI:18420"/>
    </cofactor>
</comment>
<dbReference type="GO" id="GO:0046872">
    <property type="term" value="F:metal ion binding"/>
    <property type="evidence" value="ECO:0007669"/>
    <property type="project" value="UniProtKB-KW"/>
</dbReference>
<dbReference type="PANTHER" id="PTHR30040">
    <property type="entry name" value="THIAMINE BIOSYNTHESIS LIPOPROTEIN APBE"/>
    <property type="match status" value="1"/>
</dbReference>
<comment type="catalytic activity">
    <reaction evidence="10">
        <text>L-threonyl-[protein] + FAD = FMN-L-threonyl-[protein] + AMP + H(+)</text>
        <dbReference type="Rhea" id="RHEA:36847"/>
        <dbReference type="Rhea" id="RHEA-COMP:11060"/>
        <dbReference type="Rhea" id="RHEA-COMP:11061"/>
        <dbReference type="ChEBI" id="CHEBI:15378"/>
        <dbReference type="ChEBI" id="CHEBI:30013"/>
        <dbReference type="ChEBI" id="CHEBI:57692"/>
        <dbReference type="ChEBI" id="CHEBI:74257"/>
        <dbReference type="ChEBI" id="CHEBI:456215"/>
        <dbReference type="EC" id="2.7.1.180"/>
    </reaction>
</comment>
<keyword evidence="7" id="KW-0274">FAD</keyword>
<organism evidence="11">
    <name type="scientific">marine sediment metagenome</name>
    <dbReference type="NCBI Taxonomy" id="412755"/>
    <lineage>
        <taxon>unclassified sequences</taxon>
        <taxon>metagenomes</taxon>
        <taxon>ecological metagenomes</taxon>
    </lineage>
</organism>
<dbReference type="Gene3D" id="3.10.520.10">
    <property type="entry name" value="ApbE-like domains"/>
    <property type="match status" value="1"/>
</dbReference>
<proteinExistence type="predicted"/>
<comment type="caution">
    <text evidence="11">The sequence shown here is derived from an EMBL/GenBank/DDBJ whole genome shotgun (WGS) entry which is preliminary data.</text>
</comment>
<keyword evidence="5" id="KW-0808">Transferase</keyword>
<keyword evidence="6" id="KW-0479">Metal-binding</keyword>
<feature type="non-terminal residue" evidence="11">
    <location>
        <position position="1"/>
    </location>
</feature>
<protein>
    <recommendedName>
        <fullName evidence="3">FAD:protein FMN transferase</fullName>
        <ecNumber evidence="2">2.7.1.180</ecNumber>
    </recommendedName>
    <alternativeName>
        <fullName evidence="9">Flavin transferase</fullName>
    </alternativeName>
</protein>
<evidence type="ECO:0000256" key="9">
    <source>
        <dbReference type="ARBA" id="ARBA00031306"/>
    </source>
</evidence>
<dbReference type="InterPro" id="IPR003374">
    <property type="entry name" value="ApbE-like_sf"/>
</dbReference>
<keyword evidence="4" id="KW-0285">Flavoprotein</keyword>
<dbReference type="InterPro" id="IPR024932">
    <property type="entry name" value="ApbE"/>
</dbReference>
<evidence type="ECO:0000313" key="11">
    <source>
        <dbReference type="EMBL" id="GAF88943.1"/>
    </source>
</evidence>
<dbReference type="EMBL" id="BARS01016625">
    <property type="protein sequence ID" value="GAF88943.1"/>
    <property type="molecule type" value="Genomic_DNA"/>
</dbReference>
<name>X0T640_9ZZZZ</name>
<gene>
    <name evidence="11" type="ORF">S01H1_27321</name>
</gene>
<sequence>LRYFDPEAQVGHILDPRTGYSAATASSATVIAPTCMEADALATAVFVLGPTDGIELVDRLAGVEAIVLGYEDPTLVFRSQRLDAYEVPEKDGP</sequence>
<evidence type="ECO:0000256" key="6">
    <source>
        <dbReference type="ARBA" id="ARBA00022723"/>
    </source>
</evidence>
<evidence type="ECO:0000256" key="4">
    <source>
        <dbReference type="ARBA" id="ARBA00022630"/>
    </source>
</evidence>
<evidence type="ECO:0000256" key="8">
    <source>
        <dbReference type="ARBA" id="ARBA00022842"/>
    </source>
</evidence>
<dbReference type="AlphaFoldDB" id="X0T640"/>
<dbReference type="SUPFAM" id="SSF143631">
    <property type="entry name" value="ApbE-like"/>
    <property type="match status" value="1"/>
</dbReference>
<reference evidence="11" key="1">
    <citation type="journal article" date="2014" name="Front. Microbiol.">
        <title>High frequency of phylogenetically diverse reductive dehalogenase-homologous genes in deep subseafloor sedimentary metagenomes.</title>
        <authorList>
            <person name="Kawai M."/>
            <person name="Futagami T."/>
            <person name="Toyoda A."/>
            <person name="Takaki Y."/>
            <person name="Nishi S."/>
            <person name="Hori S."/>
            <person name="Arai W."/>
            <person name="Tsubouchi T."/>
            <person name="Morono Y."/>
            <person name="Uchiyama I."/>
            <person name="Ito T."/>
            <person name="Fujiyama A."/>
            <person name="Inagaki F."/>
            <person name="Takami H."/>
        </authorList>
    </citation>
    <scope>NUCLEOTIDE SEQUENCE</scope>
    <source>
        <strain evidence="11">Expedition CK06-06</strain>
    </source>
</reference>
<dbReference type="PANTHER" id="PTHR30040:SF2">
    <property type="entry name" value="FAD:PROTEIN FMN TRANSFERASE"/>
    <property type="match status" value="1"/>
</dbReference>
<dbReference type="Pfam" id="PF02424">
    <property type="entry name" value="ApbE"/>
    <property type="match status" value="1"/>
</dbReference>
<evidence type="ECO:0000256" key="2">
    <source>
        <dbReference type="ARBA" id="ARBA00011955"/>
    </source>
</evidence>
<keyword evidence="8" id="KW-0460">Magnesium</keyword>
<dbReference type="EC" id="2.7.1.180" evidence="2"/>
<accession>X0T640</accession>
<evidence type="ECO:0000256" key="10">
    <source>
        <dbReference type="ARBA" id="ARBA00048540"/>
    </source>
</evidence>